<organism evidence="3 4">
    <name type="scientific">Tetrabaena socialis</name>
    <dbReference type="NCBI Taxonomy" id="47790"/>
    <lineage>
        <taxon>Eukaryota</taxon>
        <taxon>Viridiplantae</taxon>
        <taxon>Chlorophyta</taxon>
        <taxon>core chlorophytes</taxon>
        <taxon>Chlorophyceae</taxon>
        <taxon>CS clade</taxon>
        <taxon>Chlamydomonadales</taxon>
        <taxon>Tetrabaenaceae</taxon>
        <taxon>Tetrabaena</taxon>
    </lineage>
</organism>
<dbReference type="AlphaFoldDB" id="A0A2J7ZS24"/>
<keyword evidence="4" id="KW-1185">Reference proteome</keyword>
<dbReference type="OrthoDB" id="118550at2759"/>
<dbReference type="EMBL" id="PGGS01000552">
    <property type="protein sequence ID" value="PNH03072.1"/>
    <property type="molecule type" value="Genomic_DNA"/>
</dbReference>
<proteinExistence type="predicted"/>
<feature type="region of interest" description="Disordered" evidence="2">
    <location>
        <begin position="139"/>
        <end position="210"/>
    </location>
</feature>
<reference evidence="3 4" key="1">
    <citation type="journal article" date="2017" name="Mol. Biol. Evol.">
        <title>The 4-celled Tetrabaena socialis nuclear genome reveals the essential components for genetic control of cell number at the origin of multicellularity in the volvocine lineage.</title>
        <authorList>
            <person name="Featherston J."/>
            <person name="Arakaki Y."/>
            <person name="Hanschen E.R."/>
            <person name="Ferris P.J."/>
            <person name="Michod R.E."/>
            <person name="Olson B.J.S.C."/>
            <person name="Nozaki H."/>
            <person name="Durand P.M."/>
        </authorList>
    </citation>
    <scope>NUCLEOTIDE SEQUENCE [LARGE SCALE GENOMIC DNA]</scope>
    <source>
        <strain evidence="3 4">NIES-571</strain>
    </source>
</reference>
<evidence type="ECO:0000256" key="2">
    <source>
        <dbReference type="SAM" id="MobiDB-lite"/>
    </source>
</evidence>
<comment type="caution">
    <text evidence="3">The sequence shown here is derived from an EMBL/GenBank/DDBJ whole genome shotgun (WGS) entry which is preliminary data.</text>
</comment>
<dbReference type="Proteomes" id="UP000236333">
    <property type="component" value="Unassembled WGS sequence"/>
</dbReference>
<accession>A0A2J7ZS24</accession>
<name>A0A2J7ZS24_9CHLO</name>
<evidence type="ECO:0000313" key="3">
    <source>
        <dbReference type="EMBL" id="PNH03072.1"/>
    </source>
</evidence>
<gene>
    <name evidence="3" type="ORF">TSOC_010894</name>
</gene>
<feature type="compositionally biased region" description="Low complexity" evidence="2">
    <location>
        <begin position="223"/>
        <end position="236"/>
    </location>
</feature>
<keyword evidence="1" id="KW-0175">Coiled coil</keyword>
<feature type="region of interest" description="Disordered" evidence="2">
    <location>
        <begin position="223"/>
        <end position="242"/>
    </location>
</feature>
<sequence length="368" mass="36926">MSADERGMALLCLDFAASRGAPAQDAEYLKKLELVVKELDEEVPDAGFDAKKLGSLVAQLMQFQEDTLGKEVYPRWIKDSELYNEWMHPQDYEAEPPLAQQAQQQLAAQQAAAAAQQQALAAAEAAAAAPLPAALVAPLPGQHVPRPGGAGGAPGGPPQHAPLAGGAQPPPSQQHPQQTPTLASGAAGGAAPMEVEHRRPPPPGAGLLGAPASMMAVAGGGAAAQQPAATPRPIAPGAAPAYTDPAGGSFPAGASAFTAGAPAAAPATVHLGPPVIAPLPGSQKSSGAARAAARAAAAAAANRDAGAPAAKKARTEVFTRPDVIEGFGQRVAVNAVRQRVLDGRKPAVDPAGQVENVSQVRVCVLRGG</sequence>
<evidence type="ECO:0000313" key="4">
    <source>
        <dbReference type="Proteomes" id="UP000236333"/>
    </source>
</evidence>
<protein>
    <submittedName>
        <fullName evidence="3">Uncharacterized protein</fullName>
    </submittedName>
</protein>
<feature type="coiled-coil region" evidence="1">
    <location>
        <begin position="99"/>
        <end position="126"/>
    </location>
</feature>
<evidence type="ECO:0000256" key="1">
    <source>
        <dbReference type="SAM" id="Coils"/>
    </source>
</evidence>